<protein>
    <submittedName>
        <fullName evidence="9">Rhomboid family intramembrane serine protease</fullName>
    </submittedName>
</protein>
<dbReference type="InterPro" id="IPR035952">
    <property type="entry name" value="Rhomboid-like_sf"/>
</dbReference>
<evidence type="ECO:0000256" key="3">
    <source>
        <dbReference type="ARBA" id="ARBA00022692"/>
    </source>
</evidence>
<sequence>MVVTWTLIWTNVAVYALMWILNLTGIDATYWLGLAPAVAFTEPWRILTSGFAHSMTNPTHLLLNMYTLWIFGRMLEGGLGRGRFLSVYVASLLGGAAAVVLLSPEYSLTVGASGAIFGLFGAVLAVTLWGPRQFRSNLTTILVLIGLNVVFGFLVPGISWQGHLGGLVTGLVVTGIFLARSRRNPRSAGGRPQATEQGR</sequence>
<dbReference type="Proteomes" id="UP000270616">
    <property type="component" value="Unassembled WGS sequence"/>
</dbReference>
<reference evidence="9 10" key="1">
    <citation type="submission" date="2018-10" db="EMBL/GenBank/DDBJ databases">
        <title>Kocuria sp. M5W7-7, whole genome shotgun sequence.</title>
        <authorList>
            <person name="Tuo L."/>
        </authorList>
    </citation>
    <scope>NUCLEOTIDE SEQUENCE [LARGE SCALE GENOMIC DNA]</scope>
    <source>
        <strain evidence="9 10">M5W7-7</strain>
    </source>
</reference>
<feature type="transmembrane region" description="Helical" evidence="7">
    <location>
        <begin position="108"/>
        <end position="129"/>
    </location>
</feature>
<keyword evidence="5 7" id="KW-1133">Transmembrane helix</keyword>
<feature type="transmembrane region" description="Helical" evidence="7">
    <location>
        <begin position="160"/>
        <end position="179"/>
    </location>
</feature>
<evidence type="ECO:0000256" key="5">
    <source>
        <dbReference type="ARBA" id="ARBA00022989"/>
    </source>
</evidence>
<evidence type="ECO:0000256" key="4">
    <source>
        <dbReference type="ARBA" id="ARBA00022801"/>
    </source>
</evidence>
<accession>A0A3N4A254</accession>
<evidence type="ECO:0000256" key="7">
    <source>
        <dbReference type="SAM" id="Phobius"/>
    </source>
</evidence>
<feature type="transmembrane region" description="Helical" evidence="7">
    <location>
        <begin position="84"/>
        <end position="102"/>
    </location>
</feature>
<keyword evidence="4" id="KW-0378">Hydrolase</keyword>
<comment type="similarity">
    <text evidence="2">Belongs to the peptidase S54 family.</text>
</comment>
<dbReference type="PANTHER" id="PTHR43731">
    <property type="entry name" value="RHOMBOID PROTEASE"/>
    <property type="match status" value="1"/>
</dbReference>
<feature type="transmembrane region" description="Helical" evidence="7">
    <location>
        <begin position="136"/>
        <end position="154"/>
    </location>
</feature>
<evidence type="ECO:0000259" key="8">
    <source>
        <dbReference type="Pfam" id="PF01694"/>
    </source>
</evidence>
<keyword evidence="10" id="KW-1185">Reference proteome</keyword>
<dbReference type="InterPro" id="IPR022764">
    <property type="entry name" value="Peptidase_S54_rhomboid_dom"/>
</dbReference>
<dbReference type="OrthoDB" id="9807874at2"/>
<comment type="caution">
    <text evidence="9">The sequence shown here is derived from an EMBL/GenBank/DDBJ whole genome shotgun (WGS) entry which is preliminary data.</text>
</comment>
<feature type="transmembrane region" description="Helical" evidence="7">
    <location>
        <begin position="12"/>
        <end position="31"/>
    </location>
</feature>
<dbReference type="GO" id="GO:0004252">
    <property type="term" value="F:serine-type endopeptidase activity"/>
    <property type="evidence" value="ECO:0007669"/>
    <property type="project" value="InterPro"/>
</dbReference>
<dbReference type="PANTHER" id="PTHR43731:SF14">
    <property type="entry name" value="PRESENILIN-ASSOCIATED RHOMBOID-LIKE PROTEIN, MITOCHONDRIAL"/>
    <property type="match status" value="1"/>
</dbReference>
<dbReference type="SUPFAM" id="SSF144091">
    <property type="entry name" value="Rhomboid-like"/>
    <property type="match status" value="1"/>
</dbReference>
<feature type="transmembrane region" description="Helical" evidence="7">
    <location>
        <begin position="51"/>
        <end position="72"/>
    </location>
</feature>
<dbReference type="Gene3D" id="1.20.1540.10">
    <property type="entry name" value="Rhomboid-like"/>
    <property type="match status" value="1"/>
</dbReference>
<name>A0A3N4A254_9MICC</name>
<organism evidence="9 10">
    <name type="scientific">Kocuria soli</name>
    <dbReference type="NCBI Taxonomy" id="2485125"/>
    <lineage>
        <taxon>Bacteria</taxon>
        <taxon>Bacillati</taxon>
        <taxon>Actinomycetota</taxon>
        <taxon>Actinomycetes</taxon>
        <taxon>Micrococcales</taxon>
        <taxon>Micrococcaceae</taxon>
        <taxon>Kocuria</taxon>
    </lineage>
</organism>
<evidence type="ECO:0000256" key="2">
    <source>
        <dbReference type="ARBA" id="ARBA00009045"/>
    </source>
</evidence>
<keyword evidence="3 7" id="KW-0812">Transmembrane</keyword>
<dbReference type="InterPro" id="IPR050925">
    <property type="entry name" value="Rhomboid_protease_S54"/>
</dbReference>
<dbReference type="GO" id="GO:0006508">
    <property type="term" value="P:proteolysis"/>
    <property type="evidence" value="ECO:0007669"/>
    <property type="project" value="UniProtKB-KW"/>
</dbReference>
<dbReference type="GO" id="GO:0016020">
    <property type="term" value="C:membrane"/>
    <property type="evidence" value="ECO:0007669"/>
    <property type="project" value="UniProtKB-SubCell"/>
</dbReference>
<evidence type="ECO:0000313" key="9">
    <source>
        <dbReference type="EMBL" id="ROZ62369.1"/>
    </source>
</evidence>
<gene>
    <name evidence="9" type="ORF">EDL96_10315</name>
</gene>
<dbReference type="Pfam" id="PF01694">
    <property type="entry name" value="Rhomboid"/>
    <property type="match status" value="1"/>
</dbReference>
<dbReference type="EMBL" id="RKMF01000013">
    <property type="protein sequence ID" value="ROZ62369.1"/>
    <property type="molecule type" value="Genomic_DNA"/>
</dbReference>
<evidence type="ECO:0000256" key="6">
    <source>
        <dbReference type="ARBA" id="ARBA00023136"/>
    </source>
</evidence>
<keyword evidence="9" id="KW-0645">Protease</keyword>
<evidence type="ECO:0000256" key="1">
    <source>
        <dbReference type="ARBA" id="ARBA00004141"/>
    </source>
</evidence>
<evidence type="ECO:0000313" key="10">
    <source>
        <dbReference type="Proteomes" id="UP000270616"/>
    </source>
</evidence>
<feature type="domain" description="Peptidase S54 rhomboid" evidence="8">
    <location>
        <begin position="42"/>
        <end position="178"/>
    </location>
</feature>
<dbReference type="AlphaFoldDB" id="A0A3N4A254"/>
<proteinExistence type="inferred from homology"/>
<keyword evidence="6 7" id="KW-0472">Membrane</keyword>
<comment type="subcellular location">
    <subcellularLocation>
        <location evidence="1">Membrane</location>
        <topology evidence="1">Multi-pass membrane protein</topology>
    </subcellularLocation>
</comment>